<evidence type="ECO:0000256" key="1">
    <source>
        <dbReference type="SAM" id="Coils"/>
    </source>
</evidence>
<dbReference type="InterPro" id="IPR043128">
    <property type="entry name" value="Rev_trsase/Diguanyl_cyclase"/>
</dbReference>
<dbReference type="KEGG" id="aell:AELL_1102"/>
<reference evidence="5 7" key="2">
    <citation type="submission" date="2018-08" db="EMBL/GenBank/DDBJ databases">
        <title>Complete genome of the Arcobacter ellisii type strain LMG 26155.</title>
        <authorList>
            <person name="Miller W.G."/>
            <person name="Yee E."/>
            <person name="Bono J.L."/>
        </authorList>
    </citation>
    <scope>NUCLEOTIDE SEQUENCE [LARGE SCALE GENOMIC DNA]</scope>
    <source>
        <strain evidence="5 7">LMG 26155</strain>
    </source>
</reference>
<dbReference type="InterPro" id="IPR001633">
    <property type="entry name" value="EAL_dom"/>
</dbReference>
<evidence type="ECO:0000313" key="5">
    <source>
        <dbReference type="EMBL" id="AXX94772.1"/>
    </source>
</evidence>
<keyword evidence="1" id="KW-0175">Coiled coil</keyword>
<keyword evidence="7" id="KW-1185">Reference proteome</keyword>
<dbReference type="AlphaFoldDB" id="A0A347U7E4"/>
<dbReference type="PROSITE" id="PS50883">
    <property type="entry name" value="EAL"/>
    <property type="match status" value="1"/>
</dbReference>
<dbReference type="Gene3D" id="3.20.20.450">
    <property type="entry name" value="EAL domain"/>
    <property type="match status" value="1"/>
</dbReference>
<feature type="transmembrane region" description="Helical" evidence="2">
    <location>
        <begin position="6"/>
        <end position="28"/>
    </location>
</feature>
<sequence length="751" mass="88373">MESSQKNIWTLFYIIIFLIVSTFIFLIVNTHISTKKDFIVEEENLTKIKANSLSAIFSQYETILNIIENQLIIEKNYQSINLSEKVLNSVLINDNNILGFALFKPNGDLYLTNNKNNENFPNLLEKEETKKSFEYTMQKDSIVLGRTYYSDIRKKFILPIRKTIRDKKGEILFVLSIIIDANKIQYSSKNEKYKHHVFRGFDYFYQIYNENENVNEKNNPYEKPVPKELLENIKESVEKKYNKSVEEIKNSEEVITFESKNYNSYDIELVSSKYLKAYELWVITQIPINEVNKVFFKKLVYLFILLVIIYFILYYLFSVINHSEEKKQKALEFQAYHDYLTNLYNRLFIIQKFKIEKNKPFSLFFINVDNFKSVNNSHGHNYGDDVLKEISLRLIELKNSNDYLIRYSGDEFIFIVYDTNLENIKELASKILKSLRQPYNINSVTFTLSCSIGIARYPDNAENFNEIKRYADIAMYESKKEKNKYTIFEDSVKDIYIKKLLMEYELKSSLKNNEMYMMYQPQIDINGNLYGVEALVRWENKNLGFVSPDKFIEIAEATGFMKKLGDFIINTSLKEICEIQKLCNKKFQLSINISVKQFIEKDFNTELLNMIKKSGFDIKNVTLEITENVCIEDIDYIINLLKEFKQHSIKISLDDFGTGYSSLSLLKKLPIDELKIDKSFVDDILVNSSSKKMIENIISIGKNLDLVILAEGIEELEQKNLLESYGTTLFQGYYYSKPLKKDELLKFINKK</sequence>
<dbReference type="InterPro" id="IPR029787">
    <property type="entry name" value="Nucleotide_cyclase"/>
</dbReference>
<dbReference type="InterPro" id="IPR050706">
    <property type="entry name" value="Cyclic-di-GMP_PDE-like"/>
</dbReference>
<feature type="transmembrane region" description="Helical" evidence="2">
    <location>
        <begin position="299"/>
        <end position="317"/>
    </location>
</feature>
<dbReference type="OrthoDB" id="5372181at2"/>
<dbReference type="CDD" id="cd01948">
    <property type="entry name" value="EAL"/>
    <property type="match status" value="1"/>
</dbReference>
<name>A0A347U7E4_9BACT</name>
<dbReference type="Pfam" id="PF00563">
    <property type="entry name" value="EAL"/>
    <property type="match status" value="1"/>
</dbReference>
<proteinExistence type="predicted"/>
<dbReference type="InterPro" id="IPR035919">
    <property type="entry name" value="EAL_sf"/>
</dbReference>
<organism evidence="6 8">
    <name type="scientific">Arcobacter ellisii</name>
    <dbReference type="NCBI Taxonomy" id="913109"/>
    <lineage>
        <taxon>Bacteria</taxon>
        <taxon>Pseudomonadati</taxon>
        <taxon>Campylobacterota</taxon>
        <taxon>Epsilonproteobacteria</taxon>
        <taxon>Campylobacterales</taxon>
        <taxon>Arcobacteraceae</taxon>
        <taxon>Arcobacter</taxon>
    </lineage>
</organism>
<feature type="domain" description="EAL" evidence="3">
    <location>
        <begin position="499"/>
        <end position="751"/>
    </location>
</feature>
<dbReference type="EMBL" id="CP032097">
    <property type="protein sequence ID" value="AXX94772.1"/>
    <property type="molecule type" value="Genomic_DNA"/>
</dbReference>
<dbReference type="RefSeq" id="WP_118916983.1">
    <property type="nucleotide sequence ID" value="NZ_CP032097.1"/>
</dbReference>
<dbReference type="CDD" id="cd18773">
    <property type="entry name" value="PDC1_HK_sensor"/>
    <property type="match status" value="1"/>
</dbReference>
<keyword evidence="2" id="KW-1133">Transmembrane helix</keyword>
<evidence type="ECO:0000259" key="3">
    <source>
        <dbReference type="PROSITE" id="PS50883"/>
    </source>
</evidence>
<keyword evidence="2" id="KW-0812">Transmembrane</keyword>
<evidence type="ECO:0000259" key="4">
    <source>
        <dbReference type="PROSITE" id="PS50887"/>
    </source>
</evidence>
<dbReference type="GO" id="GO:0071111">
    <property type="term" value="F:cyclic-guanylate-specific phosphodiesterase activity"/>
    <property type="evidence" value="ECO:0007669"/>
    <property type="project" value="InterPro"/>
</dbReference>
<dbReference type="PANTHER" id="PTHR33121:SF71">
    <property type="entry name" value="OXYGEN SENSOR PROTEIN DOSP"/>
    <property type="match status" value="1"/>
</dbReference>
<evidence type="ECO:0000256" key="2">
    <source>
        <dbReference type="SAM" id="Phobius"/>
    </source>
</evidence>
<gene>
    <name evidence="5" type="ORF">AELL_1102</name>
    <name evidence="6" type="ORF">CP962_07625</name>
</gene>
<dbReference type="SMART" id="SM00052">
    <property type="entry name" value="EAL"/>
    <property type="match status" value="1"/>
</dbReference>
<evidence type="ECO:0000313" key="7">
    <source>
        <dbReference type="Proteomes" id="UP000262582"/>
    </source>
</evidence>
<dbReference type="PROSITE" id="PS50887">
    <property type="entry name" value="GGDEF"/>
    <property type="match status" value="1"/>
</dbReference>
<dbReference type="CDD" id="cd01949">
    <property type="entry name" value="GGDEF"/>
    <property type="match status" value="1"/>
</dbReference>
<dbReference type="EMBL" id="NXIG01000006">
    <property type="protein sequence ID" value="RXI30628.1"/>
    <property type="molecule type" value="Genomic_DNA"/>
</dbReference>
<dbReference type="InterPro" id="IPR000160">
    <property type="entry name" value="GGDEF_dom"/>
</dbReference>
<feature type="coiled-coil region" evidence="1">
    <location>
        <begin position="227"/>
        <end position="254"/>
    </location>
</feature>
<feature type="domain" description="GGDEF" evidence="4">
    <location>
        <begin position="359"/>
        <end position="490"/>
    </location>
</feature>
<dbReference type="PANTHER" id="PTHR33121">
    <property type="entry name" value="CYCLIC DI-GMP PHOSPHODIESTERASE PDEF"/>
    <property type="match status" value="1"/>
</dbReference>
<accession>A0A347U7E4</accession>
<dbReference type="NCBIfam" id="TIGR00254">
    <property type="entry name" value="GGDEF"/>
    <property type="match status" value="1"/>
</dbReference>
<dbReference type="SUPFAM" id="SSF141868">
    <property type="entry name" value="EAL domain-like"/>
    <property type="match status" value="1"/>
</dbReference>
<evidence type="ECO:0000313" key="8">
    <source>
        <dbReference type="Proteomes" id="UP000290588"/>
    </source>
</evidence>
<evidence type="ECO:0000313" key="6">
    <source>
        <dbReference type="EMBL" id="RXI30628.1"/>
    </source>
</evidence>
<keyword evidence="2" id="KW-0472">Membrane</keyword>
<dbReference type="SUPFAM" id="SSF55073">
    <property type="entry name" value="Nucleotide cyclase"/>
    <property type="match status" value="1"/>
</dbReference>
<dbReference type="SMART" id="SM00267">
    <property type="entry name" value="GGDEF"/>
    <property type="match status" value="1"/>
</dbReference>
<dbReference type="Gene3D" id="3.30.70.270">
    <property type="match status" value="1"/>
</dbReference>
<dbReference type="Pfam" id="PF00990">
    <property type="entry name" value="GGDEF"/>
    <property type="match status" value="1"/>
</dbReference>
<dbReference type="Proteomes" id="UP000290588">
    <property type="component" value="Unassembled WGS sequence"/>
</dbReference>
<protein>
    <submittedName>
        <fullName evidence="6">GGDEF-domain containing protein</fullName>
    </submittedName>
    <submittedName>
        <fullName evidence="5">RNase II stability modulator (GGDEF/EAL domains)</fullName>
    </submittedName>
</protein>
<reference evidence="6 8" key="1">
    <citation type="submission" date="2017-09" db="EMBL/GenBank/DDBJ databases">
        <title>Genomics of the genus Arcobacter.</title>
        <authorList>
            <person name="Perez-Cataluna A."/>
            <person name="Figueras M.J."/>
            <person name="Salas-Masso N."/>
        </authorList>
    </citation>
    <scope>NUCLEOTIDE SEQUENCE [LARGE SCALE GENOMIC DNA]</scope>
    <source>
        <strain evidence="6 8">CECT 7837</strain>
    </source>
</reference>
<dbReference type="Proteomes" id="UP000262582">
    <property type="component" value="Chromosome"/>
</dbReference>